<protein>
    <submittedName>
        <fullName evidence="2">SHOCT domain-containing protein</fullName>
    </submittedName>
</protein>
<proteinExistence type="predicted"/>
<reference evidence="2 3" key="1">
    <citation type="submission" date="2021-03" db="EMBL/GenBank/DDBJ databases">
        <title>Thermosipho ferrireducens sp.nov., an anaerobic thermophilic iron-reducing bacterium isolated from a deep-sea hydrothermal sulfide deposits.</title>
        <authorList>
            <person name="Zeng X."/>
            <person name="Chen Y."/>
            <person name="Shao Z."/>
        </authorList>
    </citation>
    <scope>NUCLEOTIDE SEQUENCE [LARGE SCALE GENOMIC DNA]</scope>
    <source>
        <strain evidence="2 3">JL129W03</strain>
    </source>
</reference>
<sequence>MWAIIGVLLGVGLWFVVSKKFFSSSCCSSKKDPEQLLEEKFARGEITEEEFLNEREQLRKGGESL</sequence>
<dbReference type="Proteomes" id="UP000671862">
    <property type="component" value="Chromosome"/>
</dbReference>
<dbReference type="InterPro" id="IPR018649">
    <property type="entry name" value="SHOCT"/>
</dbReference>
<gene>
    <name evidence="2" type="ORF">JYK00_07785</name>
</gene>
<feature type="domain" description="SHOCT" evidence="1">
    <location>
        <begin position="32"/>
        <end position="58"/>
    </location>
</feature>
<accession>A0ABX7S8L0</accession>
<evidence type="ECO:0000313" key="2">
    <source>
        <dbReference type="EMBL" id="QTA37623.1"/>
    </source>
</evidence>
<keyword evidence="3" id="KW-1185">Reference proteome</keyword>
<dbReference type="RefSeq" id="WP_207566347.1">
    <property type="nucleotide sequence ID" value="NZ_CP071446.1"/>
</dbReference>
<dbReference type="EMBL" id="CP071446">
    <property type="protein sequence ID" value="QTA37623.1"/>
    <property type="molecule type" value="Genomic_DNA"/>
</dbReference>
<evidence type="ECO:0000259" key="1">
    <source>
        <dbReference type="Pfam" id="PF09851"/>
    </source>
</evidence>
<organism evidence="2 3">
    <name type="scientific">Thermosipho ferrireducens</name>
    <dbReference type="NCBI Taxonomy" id="2571116"/>
    <lineage>
        <taxon>Bacteria</taxon>
        <taxon>Thermotogati</taxon>
        <taxon>Thermotogota</taxon>
        <taxon>Thermotogae</taxon>
        <taxon>Thermotogales</taxon>
        <taxon>Fervidobacteriaceae</taxon>
        <taxon>Thermosipho</taxon>
    </lineage>
</organism>
<evidence type="ECO:0000313" key="3">
    <source>
        <dbReference type="Proteomes" id="UP000671862"/>
    </source>
</evidence>
<name>A0ABX7S8L0_9BACT</name>
<dbReference type="Pfam" id="PF09851">
    <property type="entry name" value="SHOCT"/>
    <property type="match status" value="1"/>
</dbReference>